<dbReference type="GO" id="GO:0005524">
    <property type="term" value="F:ATP binding"/>
    <property type="evidence" value="ECO:0007669"/>
    <property type="project" value="InterPro"/>
</dbReference>
<dbReference type="SMART" id="SM00271">
    <property type="entry name" value="DnaJ"/>
    <property type="match status" value="1"/>
</dbReference>
<proteinExistence type="inferred from homology"/>
<dbReference type="PANTHER" id="PTHR43096">
    <property type="entry name" value="DNAJ HOMOLOG 1, MITOCHONDRIAL-RELATED"/>
    <property type="match status" value="1"/>
</dbReference>
<name>A0A8S5RYH7_9CAUD</name>
<dbReference type="PROSITE" id="PS50076">
    <property type="entry name" value="DNAJ_2"/>
    <property type="match status" value="1"/>
</dbReference>
<dbReference type="InterPro" id="IPR001623">
    <property type="entry name" value="DnaJ_domain"/>
</dbReference>
<dbReference type="SUPFAM" id="SSF57938">
    <property type="entry name" value="DnaJ/Hsp40 cysteine-rich domain"/>
    <property type="match status" value="1"/>
</dbReference>
<reference evidence="9" key="1">
    <citation type="journal article" date="2021" name="Proc. Natl. Acad. Sci. U.S.A.">
        <title>A Catalog of Tens of Thousands of Viruses from Human Metagenomes Reveals Hidden Associations with Chronic Diseases.</title>
        <authorList>
            <person name="Tisza M.J."/>
            <person name="Buck C.B."/>
        </authorList>
    </citation>
    <scope>NUCLEOTIDE SEQUENCE</scope>
    <source>
        <strain evidence="9">CtNQV2</strain>
    </source>
</reference>
<dbReference type="GO" id="GO:0008270">
    <property type="term" value="F:zinc ion binding"/>
    <property type="evidence" value="ECO:0007669"/>
    <property type="project" value="UniProtKB-KW"/>
</dbReference>
<evidence type="ECO:0000256" key="4">
    <source>
        <dbReference type="ARBA" id="ARBA00022833"/>
    </source>
</evidence>
<evidence type="ECO:0000256" key="2">
    <source>
        <dbReference type="ARBA" id="ARBA00022737"/>
    </source>
</evidence>
<dbReference type="SUPFAM" id="SSF49493">
    <property type="entry name" value="HSP40/DnaJ peptide-binding domain"/>
    <property type="match status" value="2"/>
</dbReference>
<evidence type="ECO:0000259" key="7">
    <source>
        <dbReference type="PROSITE" id="PS50076"/>
    </source>
</evidence>
<dbReference type="CDD" id="cd10747">
    <property type="entry name" value="DnaJ_C"/>
    <property type="match status" value="1"/>
</dbReference>
<dbReference type="CDD" id="cd06257">
    <property type="entry name" value="DnaJ"/>
    <property type="match status" value="1"/>
</dbReference>
<keyword evidence="2" id="KW-0677">Repeat</keyword>
<dbReference type="PROSITE" id="PS00636">
    <property type="entry name" value="DNAJ_1"/>
    <property type="match status" value="1"/>
</dbReference>
<dbReference type="InterPro" id="IPR036410">
    <property type="entry name" value="HSP_DnaJ_Cys-rich_dom_sf"/>
</dbReference>
<keyword evidence="5" id="KW-0143">Chaperone</keyword>
<dbReference type="GO" id="GO:0042026">
    <property type="term" value="P:protein refolding"/>
    <property type="evidence" value="ECO:0007669"/>
    <property type="project" value="TreeGrafter"/>
</dbReference>
<keyword evidence="1 6" id="KW-0479">Metal-binding</keyword>
<dbReference type="PANTHER" id="PTHR43096:SF52">
    <property type="entry name" value="DNAJ HOMOLOG 1, MITOCHONDRIAL-RELATED"/>
    <property type="match status" value="1"/>
</dbReference>
<dbReference type="Gene3D" id="2.60.260.20">
    <property type="entry name" value="Urease metallochaperone UreE, N-terminal domain"/>
    <property type="match status" value="2"/>
</dbReference>
<accession>A0A8S5RYH7</accession>
<dbReference type="InterPro" id="IPR036869">
    <property type="entry name" value="J_dom_sf"/>
</dbReference>
<dbReference type="Gene3D" id="1.10.287.110">
    <property type="entry name" value="DnaJ domain"/>
    <property type="match status" value="1"/>
</dbReference>
<evidence type="ECO:0000256" key="5">
    <source>
        <dbReference type="ARBA" id="ARBA00023186"/>
    </source>
</evidence>
<evidence type="ECO:0000259" key="8">
    <source>
        <dbReference type="PROSITE" id="PS51188"/>
    </source>
</evidence>
<dbReference type="Gene3D" id="2.10.230.10">
    <property type="entry name" value="Heat shock protein DnaJ, cysteine-rich domain"/>
    <property type="match status" value="1"/>
</dbReference>
<dbReference type="InterPro" id="IPR008971">
    <property type="entry name" value="HSP40/DnaJ_pept-bd"/>
</dbReference>
<dbReference type="PROSITE" id="PS51188">
    <property type="entry name" value="ZF_CR"/>
    <property type="match status" value="1"/>
</dbReference>
<feature type="zinc finger region" description="CR-type" evidence="6">
    <location>
        <begin position="134"/>
        <end position="216"/>
    </location>
</feature>
<dbReference type="CDD" id="cd10719">
    <property type="entry name" value="DnaJ_zf"/>
    <property type="match status" value="1"/>
</dbReference>
<dbReference type="SUPFAM" id="SSF46565">
    <property type="entry name" value="Chaperone J-domain"/>
    <property type="match status" value="1"/>
</dbReference>
<evidence type="ECO:0000256" key="6">
    <source>
        <dbReference type="PROSITE-ProRule" id="PRU00546"/>
    </source>
</evidence>
<evidence type="ECO:0000313" key="9">
    <source>
        <dbReference type="EMBL" id="DAF43623.1"/>
    </source>
</evidence>
<organism evidence="9">
    <name type="scientific">Myoviridae sp. ctNQV2</name>
    <dbReference type="NCBI Taxonomy" id="2827683"/>
    <lineage>
        <taxon>Viruses</taxon>
        <taxon>Duplodnaviria</taxon>
        <taxon>Heunggongvirae</taxon>
        <taxon>Uroviricota</taxon>
        <taxon>Caudoviricetes</taxon>
    </lineage>
</organism>
<feature type="domain" description="CR-type" evidence="8">
    <location>
        <begin position="134"/>
        <end position="216"/>
    </location>
</feature>
<sequence>MAEKRDYYEVLGVDRNSSNDDIKKAYRKKAIALHPDKQQGKTDEEKKIAEEEFKEVAEAYEVLSNPQKRTEYDQFGFAGRNGQGFDINMQDIMEEMMRMNPFGNPFHRNQSRQYMKGSDIRIPLVLSLEDIFNGVHKTGKYKRKIKCPDCNGLGAKNKDDITECPHCHGTGVYVETVMQGNMIFQNQTTCPYCYGKGKIVSKPCDRCHGEGLITVEETIEIDVPKGVEENMAITFNGMGNFPQGEGVPGDLIVIIKLKPHGRFDKQGATIYAMKEVSVIDCILGVNSTIQGIDGNIYKFRIRQGTMNGEQYRIAGKGLPILHTDKRGDLIVMIKQDMPKNLTSEEIELLKKLKEMPHFKTEEE</sequence>
<dbReference type="EMBL" id="BK032510">
    <property type="protein sequence ID" value="DAF43623.1"/>
    <property type="molecule type" value="Genomic_DNA"/>
</dbReference>
<dbReference type="Pfam" id="PF00226">
    <property type="entry name" value="DnaJ"/>
    <property type="match status" value="1"/>
</dbReference>
<dbReference type="GO" id="GO:0031072">
    <property type="term" value="F:heat shock protein binding"/>
    <property type="evidence" value="ECO:0007669"/>
    <property type="project" value="InterPro"/>
</dbReference>
<dbReference type="Pfam" id="PF00684">
    <property type="entry name" value="DnaJ_CXXCXGXG"/>
    <property type="match status" value="1"/>
</dbReference>
<dbReference type="FunFam" id="2.60.260.20:FF:000013">
    <property type="entry name" value="DnaJ subfamily B member 11"/>
    <property type="match status" value="1"/>
</dbReference>
<evidence type="ECO:0000256" key="3">
    <source>
        <dbReference type="ARBA" id="ARBA00022771"/>
    </source>
</evidence>
<keyword evidence="4 6" id="KW-0862">Zinc</keyword>
<dbReference type="FunFam" id="2.10.230.10:FF:000002">
    <property type="entry name" value="Molecular chaperone DnaJ"/>
    <property type="match status" value="1"/>
</dbReference>
<dbReference type="GO" id="GO:0051082">
    <property type="term" value="F:unfolded protein binding"/>
    <property type="evidence" value="ECO:0007669"/>
    <property type="project" value="InterPro"/>
</dbReference>
<dbReference type="Pfam" id="PF01556">
    <property type="entry name" value="DnaJ_C"/>
    <property type="match status" value="1"/>
</dbReference>
<dbReference type="HAMAP" id="MF_01152">
    <property type="entry name" value="DnaJ"/>
    <property type="match status" value="1"/>
</dbReference>
<dbReference type="GO" id="GO:0009408">
    <property type="term" value="P:response to heat"/>
    <property type="evidence" value="ECO:0007669"/>
    <property type="project" value="InterPro"/>
</dbReference>
<dbReference type="InterPro" id="IPR018253">
    <property type="entry name" value="DnaJ_domain_CS"/>
</dbReference>
<evidence type="ECO:0000256" key="1">
    <source>
        <dbReference type="ARBA" id="ARBA00022723"/>
    </source>
</evidence>
<keyword evidence="3 6" id="KW-0863">Zinc-finger</keyword>
<protein>
    <submittedName>
        <fullName evidence="9">DnaJ-like protein</fullName>
    </submittedName>
</protein>
<dbReference type="InterPro" id="IPR001305">
    <property type="entry name" value="HSP_DnaJ_Cys-rich_dom"/>
</dbReference>
<dbReference type="PRINTS" id="PR00625">
    <property type="entry name" value="JDOMAIN"/>
</dbReference>
<dbReference type="InterPro" id="IPR002939">
    <property type="entry name" value="DnaJ_C"/>
</dbReference>
<feature type="domain" description="J" evidence="7">
    <location>
        <begin position="6"/>
        <end position="76"/>
    </location>
</feature>
<dbReference type="InterPro" id="IPR012724">
    <property type="entry name" value="DnaJ"/>
</dbReference>